<dbReference type="GO" id="GO:0018996">
    <property type="term" value="P:molting cycle, collagen and cuticulin-based cuticle"/>
    <property type="evidence" value="ECO:0007669"/>
    <property type="project" value="TreeGrafter"/>
</dbReference>
<dbReference type="EMBL" id="ADBV01016797">
    <property type="protein sequence ID" value="EJW72155.1"/>
    <property type="molecule type" value="Genomic_DNA"/>
</dbReference>
<proteinExistence type="predicted"/>
<organism evidence="2 3">
    <name type="scientific">Wuchereria bancrofti</name>
    <dbReference type="NCBI Taxonomy" id="6293"/>
    <lineage>
        <taxon>Eukaryota</taxon>
        <taxon>Metazoa</taxon>
        <taxon>Ecdysozoa</taxon>
        <taxon>Nematoda</taxon>
        <taxon>Chromadorea</taxon>
        <taxon>Rhabditida</taxon>
        <taxon>Spirurina</taxon>
        <taxon>Spiruromorpha</taxon>
        <taxon>Filarioidea</taxon>
        <taxon>Onchocercidae</taxon>
        <taxon>Wuchereria</taxon>
    </lineage>
</organism>
<sequence length="129" mass="15022">MMRKTSKKNEIILQKLVNILHLPFTKFVVVAAFITHIIVISYLCTKVNTDFDMENLYMENSSMNAISRQLQRFTLSEAFVVNFALYPMPNFADVFIRNKFDRLIEELETIPKFGMGSDGTVLWIRDFAD</sequence>
<feature type="non-terminal residue" evidence="2">
    <location>
        <position position="129"/>
    </location>
</feature>
<dbReference type="AlphaFoldDB" id="J9ADT1"/>
<evidence type="ECO:0008006" key="4">
    <source>
        <dbReference type="Google" id="ProtNLM"/>
    </source>
</evidence>
<keyword evidence="1" id="KW-0812">Transmembrane</keyword>
<feature type="transmembrane region" description="Helical" evidence="1">
    <location>
        <begin position="20"/>
        <end position="43"/>
    </location>
</feature>
<keyword evidence="1" id="KW-1133">Transmembrane helix</keyword>
<dbReference type="Proteomes" id="UP000004810">
    <property type="component" value="Unassembled WGS sequence"/>
</dbReference>
<dbReference type="InterPro" id="IPR051697">
    <property type="entry name" value="Patched_domain-protein"/>
</dbReference>
<evidence type="ECO:0000256" key="1">
    <source>
        <dbReference type="SAM" id="Phobius"/>
    </source>
</evidence>
<reference evidence="3" key="1">
    <citation type="submission" date="2012-08" db="EMBL/GenBank/DDBJ databases">
        <title>The Genome Sequence of Wuchereria bancrofti.</title>
        <authorList>
            <person name="Nutman T.B."/>
            <person name="Fink D.L."/>
            <person name="Russ C."/>
            <person name="Young S."/>
            <person name="Zeng Q."/>
            <person name="Koehrsen M."/>
            <person name="Alvarado L."/>
            <person name="Berlin A."/>
            <person name="Chapman S.B."/>
            <person name="Chen Z."/>
            <person name="Freedman E."/>
            <person name="Gellesch M."/>
            <person name="Goldberg J."/>
            <person name="Griggs A."/>
            <person name="Gujja S."/>
            <person name="Heilman E.R."/>
            <person name="Heiman D."/>
            <person name="Hepburn T."/>
            <person name="Howarth C."/>
            <person name="Jen D."/>
            <person name="Larson L."/>
            <person name="Lewis B."/>
            <person name="Mehta T."/>
            <person name="Park D."/>
            <person name="Pearson M."/>
            <person name="Roberts A."/>
            <person name="Saif S."/>
            <person name="Shea T."/>
            <person name="Shenoy N."/>
            <person name="Sisk P."/>
            <person name="Stolte C."/>
            <person name="Sykes S."/>
            <person name="Walk T."/>
            <person name="White J."/>
            <person name="Yandava C."/>
            <person name="Haas B."/>
            <person name="Henn M.R."/>
            <person name="Nusbaum C."/>
            <person name="Birren B."/>
        </authorList>
    </citation>
    <scope>NUCLEOTIDE SEQUENCE [LARGE SCALE GENOMIC DNA]</scope>
    <source>
        <strain evidence="3">NA</strain>
    </source>
</reference>
<evidence type="ECO:0000313" key="2">
    <source>
        <dbReference type="EMBL" id="EJW72155.1"/>
    </source>
</evidence>
<dbReference type="GO" id="GO:0030659">
    <property type="term" value="C:cytoplasmic vesicle membrane"/>
    <property type="evidence" value="ECO:0007669"/>
    <property type="project" value="TreeGrafter"/>
</dbReference>
<dbReference type="GO" id="GO:0005886">
    <property type="term" value="C:plasma membrane"/>
    <property type="evidence" value="ECO:0007669"/>
    <property type="project" value="TreeGrafter"/>
</dbReference>
<keyword evidence="1" id="KW-0472">Membrane</keyword>
<accession>J9ADT1</accession>
<dbReference type="GO" id="GO:0006897">
    <property type="term" value="P:endocytosis"/>
    <property type="evidence" value="ECO:0007669"/>
    <property type="project" value="TreeGrafter"/>
</dbReference>
<dbReference type="PANTHER" id="PTHR10796">
    <property type="entry name" value="PATCHED-RELATED"/>
    <property type="match status" value="1"/>
</dbReference>
<name>J9ADT1_WUCBA</name>
<dbReference type="PANTHER" id="PTHR10796:SF103">
    <property type="entry name" value="SSD DOMAIN-CONTAINING PROTEIN"/>
    <property type="match status" value="1"/>
</dbReference>
<evidence type="ECO:0000313" key="3">
    <source>
        <dbReference type="Proteomes" id="UP000004810"/>
    </source>
</evidence>
<comment type="caution">
    <text evidence="2">The sequence shown here is derived from an EMBL/GenBank/DDBJ whole genome shotgun (WGS) entry which is preliminary data.</text>
</comment>
<gene>
    <name evidence="2" type="ORF">WUBG_16939</name>
</gene>
<protein>
    <recommendedName>
        <fullName evidence="4">SSD domain-containing protein</fullName>
    </recommendedName>
</protein>